<feature type="domain" description="Exonuclease" evidence="21">
    <location>
        <begin position="2"/>
        <end position="172"/>
    </location>
</feature>
<name>A0A1L3SLJ5_9HYPH</name>
<feature type="binding site" evidence="18">
    <location>
        <position position="57"/>
    </location>
    <ligand>
        <name>substrate</name>
    </ligand>
</feature>
<protein>
    <recommendedName>
        <fullName evidence="3 20">DNA polymerase III subunit epsilon</fullName>
        <ecNumber evidence="2 20">2.7.7.7</ecNumber>
    </recommendedName>
</protein>
<evidence type="ECO:0000256" key="2">
    <source>
        <dbReference type="ARBA" id="ARBA00012417"/>
    </source>
</evidence>
<feature type="binding site" evidence="19">
    <location>
        <position position="9"/>
    </location>
    <ligand>
        <name>a divalent metal cation</name>
        <dbReference type="ChEBI" id="CHEBI:60240"/>
        <label>1</label>
        <note>catalytic</note>
    </ligand>
</feature>
<dbReference type="GO" id="GO:0046872">
    <property type="term" value="F:metal ion binding"/>
    <property type="evidence" value="ECO:0007669"/>
    <property type="project" value="UniProtKB-KW"/>
</dbReference>
<dbReference type="AlphaFoldDB" id="A0A1L3SLJ5"/>
<evidence type="ECO:0000256" key="17">
    <source>
        <dbReference type="PIRSR" id="PIRSR606309-1"/>
    </source>
</evidence>
<keyword evidence="12 20" id="KW-0239">DNA-directed DNA polymerase</keyword>
<comment type="subunit">
    <text evidence="15 20">DNA polymerase III contains a core (composed of alpha, epsilon and theta chains) that associates with a tau subunit. This core dimerizes to form the POLIII' complex. PolIII' associates with the gamma complex (composed of gamma, delta, delta', psi and chi chains) and with the beta chain to form the complete DNA polymerase III complex.</text>
</comment>
<feature type="binding site" evidence="18">
    <location>
        <position position="7"/>
    </location>
    <ligand>
        <name>substrate</name>
    </ligand>
</feature>
<keyword evidence="10 20" id="KW-0269">Exonuclease</keyword>
<keyword evidence="5 20" id="KW-0548">Nucleotidyltransferase</keyword>
<feature type="binding site" evidence="18">
    <location>
        <position position="9"/>
    </location>
    <ligand>
        <name>substrate</name>
    </ligand>
</feature>
<evidence type="ECO:0000256" key="8">
    <source>
        <dbReference type="ARBA" id="ARBA00022723"/>
    </source>
</evidence>
<feature type="binding site" evidence="18">
    <location>
        <position position="155"/>
    </location>
    <ligand>
        <name>substrate</name>
    </ligand>
</feature>
<dbReference type="STRING" id="1670800.BSQ44_01940"/>
<evidence type="ECO:0000256" key="9">
    <source>
        <dbReference type="ARBA" id="ARBA00022801"/>
    </source>
</evidence>
<evidence type="ECO:0000259" key="21">
    <source>
        <dbReference type="SMART" id="SM00479"/>
    </source>
</evidence>
<evidence type="ECO:0000313" key="22">
    <source>
        <dbReference type="EMBL" id="APH70279.1"/>
    </source>
</evidence>
<evidence type="ECO:0000256" key="12">
    <source>
        <dbReference type="ARBA" id="ARBA00022932"/>
    </source>
</evidence>
<evidence type="ECO:0000256" key="18">
    <source>
        <dbReference type="PIRSR" id="PIRSR606309-2"/>
    </source>
</evidence>
<keyword evidence="4 20" id="KW-0808">Transferase</keyword>
<dbReference type="EMBL" id="CP018171">
    <property type="protein sequence ID" value="APH70279.1"/>
    <property type="molecule type" value="Genomic_DNA"/>
</dbReference>
<dbReference type="InterPro" id="IPR012337">
    <property type="entry name" value="RNaseH-like_sf"/>
</dbReference>
<reference evidence="23" key="1">
    <citation type="submission" date="2016-11" db="EMBL/GenBank/DDBJ databases">
        <title>Mesorhizobium oceanicum sp. nov., isolated from deep seawater in South China Sea.</title>
        <authorList>
            <person name="Fu G.-Y."/>
        </authorList>
    </citation>
    <scope>NUCLEOTIDE SEQUENCE [LARGE SCALE GENOMIC DNA]</scope>
    <source>
        <strain evidence="23">B7</strain>
    </source>
</reference>
<dbReference type="InterPro" id="IPR013520">
    <property type="entry name" value="Ribonucl_H"/>
</dbReference>
<gene>
    <name evidence="20" type="primary">dnaQ</name>
    <name evidence="22" type="ORF">BSQ44_01940</name>
</gene>
<evidence type="ECO:0000256" key="3">
    <source>
        <dbReference type="ARBA" id="ARBA00020352"/>
    </source>
</evidence>
<evidence type="ECO:0000256" key="10">
    <source>
        <dbReference type="ARBA" id="ARBA00022839"/>
    </source>
</evidence>
<dbReference type="NCBIfam" id="NF004316">
    <property type="entry name" value="PRK05711.1"/>
    <property type="match status" value="1"/>
</dbReference>
<keyword evidence="11 19" id="KW-0460">Magnesium</keyword>
<dbReference type="InterPro" id="IPR036397">
    <property type="entry name" value="RNaseH_sf"/>
</dbReference>
<dbReference type="Gene3D" id="3.30.420.10">
    <property type="entry name" value="Ribonuclease H-like superfamily/Ribonuclease H"/>
    <property type="match status" value="1"/>
</dbReference>
<sequence>MREIIFDTETTGLDPLEDRVIEIGGVELVNRFPSGRSIHFYIHPSSREIHPEAQAVHGISMADLAGKPTFAEIVGEFLAFIDGAKLVAHNATFDMNFLNQELKRVGIEPLLPDRVVDTLAMARRKHPMGPNSLDALCKRYAIDNSRRTKHGALLDSELLAEVYIELVGGKQAALGLEVVEAAVEIDAGGMSVVAAVARRRIPLAPRLLPTERAAHAAMVEGLGDAAIWKRIAMPEGREPASGFTHAAE</sequence>
<dbReference type="GO" id="GO:0008408">
    <property type="term" value="F:3'-5' exonuclease activity"/>
    <property type="evidence" value="ECO:0007669"/>
    <property type="project" value="TreeGrafter"/>
</dbReference>
<keyword evidence="9 20" id="KW-0378">Hydrolase</keyword>
<keyword evidence="7 20" id="KW-0540">Nuclease</keyword>
<evidence type="ECO:0000256" key="7">
    <source>
        <dbReference type="ARBA" id="ARBA00022722"/>
    </source>
</evidence>
<evidence type="ECO:0000256" key="15">
    <source>
        <dbReference type="ARBA" id="ARBA00026073"/>
    </source>
</evidence>
<evidence type="ECO:0000256" key="6">
    <source>
        <dbReference type="ARBA" id="ARBA00022705"/>
    </source>
</evidence>
<evidence type="ECO:0000313" key="23">
    <source>
        <dbReference type="Proteomes" id="UP000182840"/>
    </source>
</evidence>
<accession>A0A1L3SLJ5</accession>
<dbReference type="GO" id="GO:0003677">
    <property type="term" value="F:DNA binding"/>
    <property type="evidence" value="ECO:0007669"/>
    <property type="project" value="InterPro"/>
</dbReference>
<dbReference type="InterPro" id="IPR006309">
    <property type="entry name" value="DnaQ_proteo"/>
</dbReference>
<dbReference type="SMART" id="SM00479">
    <property type="entry name" value="EXOIII"/>
    <property type="match status" value="1"/>
</dbReference>
<dbReference type="Proteomes" id="UP000182840">
    <property type="component" value="Chromosome"/>
</dbReference>
<dbReference type="GO" id="GO:0045004">
    <property type="term" value="P:DNA replication proofreading"/>
    <property type="evidence" value="ECO:0007669"/>
    <property type="project" value="TreeGrafter"/>
</dbReference>
<comment type="cofactor">
    <cofactor evidence="19">
        <name>Mg(2+)</name>
        <dbReference type="ChEBI" id="CHEBI:18420"/>
    </cofactor>
    <cofactor evidence="19">
        <name>Mn(2+)</name>
        <dbReference type="ChEBI" id="CHEBI:29035"/>
    </cofactor>
    <text evidence="19">Binds 2 divalent metal cations. Magnesium or manganese.</text>
</comment>
<dbReference type="OrthoDB" id="9804290at2"/>
<feature type="binding site" evidence="18">
    <location>
        <position position="52"/>
    </location>
    <ligand>
        <name>substrate</name>
    </ligand>
</feature>
<dbReference type="NCBIfam" id="TIGR00573">
    <property type="entry name" value="dnaq"/>
    <property type="match status" value="1"/>
</dbReference>
<keyword evidence="8 19" id="KW-0479">Metal-binding</keyword>
<feature type="binding site" evidence="19">
    <location>
        <position position="7"/>
    </location>
    <ligand>
        <name>a divalent metal cation</name>
        <dbReference type="ChEBI" id="CHEBI:60240"/>
        <label>1</label>
        <note>catalytic</note>
    </ligand>
</feature>
<evidence type="ECO:0000256" key="19">
    <source>
        <dbReference type="PIRSR" id="PIRSR606309-3"/>
    </source>
</evidence>
<dbReference type="Pfam" id="PF00929">
    <property type="entry name" value="RNase_T"/>
    <property type="match status" value="1"/>
</dbReference>
<dbReference type="InterPro" id="IPR006054">
    <property type="entry name" value="DnaQ"/>
</dbReference>
<dbReference type="RefSeq" id="WP_072601691.1">
    <property type="nucleotide sequence ID" value="NZ_CP018171.1"/>
</dbReference>
<dbReference type="NCBIfam" id="TIGR01406">
    <property type="entry name" value="dnaQ_proteo"/>
    <property type="match status" value="1"/>
</dbReference>
<keyword evidence="13 19" id="KW-0464">Manganese</keyword>
<evidence type="ECO:0000256" key="20">
    <source>
        <dbReference type="RuleBase" id="RU364087"/>
    </source>
</evidence>
<dbReference type="PANTHER" id="PTHR30231">
    <property type="entry name" value="DNA POLYMERASE III SUBUNIT EPSILON"/>
    <property type="match status" value="1"/>
</dbReference>
<evidence type="ECO:0000256" key="5">
    <source>
        <dbReference type="ARBA" id="ARBA00022695"/>
    </source>
</evidence>
<dbReference type="CDD" id="cd06131">
    <property type="entry name" value="DNA_pol_III_epsilon_Ecoli_like"/>
    <property type="match status" value="1"/>
</dbReference>
<evidence type="ECO:0000256" key="13">
    <source>
        <dbReference type="ARBA" id="ARBA00023211"/>
    </source>
</evidence>
<keyword evidence="6 20" id="KW-0235">DNA replication</keyword>
<dbReference type="EC" id="2.7.7.7" evidence="2 20"/>
<evidence type="ECO:0000256" key="14">
    <source>
        <dbReference type="ARBA" id="ARBA00025483"/>
    </source>
</evidence>
<evidence type="ECO:0000256" key="1">
    <source>
        <dbReference type="ARBA" id="ARBA00001936"/>
    </source>
</evidence>
<dbReference type="KEGG" id="meso:BSQ44_01940"/>
<dbReference type="PANTHER" id="PTHR30231:SF41">
    <property type="entry name" value="DNA POLYMERASE III SUBUNIT EPSILON"/>
    <property type="match status" value="1"/>
</dbReference>
<dbReference type="GO" id="GO:0003887">
    <property type="term" value="F:DNA-directed DNA polymerase activity"/>
    <property type="evidence" value="ECO:0007669"/>
    <property type="project" value="UniProtKB-KW"/>
</dbReference>
<dbReference type="GO" id="GO:0005829">
    <property type="term" value="C:cytosol"/>
    <property type="evidence" value="ECO:0007669"/>
    <property type="project" value="TreeGrafter"/>
</dbReference>
<feature type="active site" description="Proton acceptor" evidence="17">
    <location>
        <position position="150"/>
    </location>
</feature>
<proteinExistence type="predicted"/>
<feature type="binding site" evidence="19">
    <location>
        <position position="155"/>
    </location>
    <ligand>
        <name>a divalent metal cation</name>
        <dbReference type="ChEBI" id="CHEBI:60240"/>
        <label>1</label>
        <note>catalytic</note>
    </ligand>
</feature>
<comment type="cofactor">
    <cofactor evidence="1 20">
        <name>Mn(2+)</name>
        <dbReference type="ChEBI" id="CHEBI:29035"/>
    </cofactor>
</comment>
<comment type="function">
    <text evidence="14 20">DNA polymerase III is a complex, multichain enzyme responsible for most of the replicative synthesis in bacteria. The epsilon subunit contain the editing function and is a proofreading 3'-5' exonuclease.</text>
</comment>
<evidence type="ECO:0000256" key="4">
    <source>
        <dbReference type="ARBA" id="ARBA00022679"/>
    </source>
</evidence>
<organism evidence="22 23">
    <name type="scientific">Aquibium oceanicum</name>
    <dbReference type="NCBI Taxonomy" id="1670800"/>
    <lineage>
        <taxon>Bacteria</taxon>
        <taxon>Pseudomonadati</taxon>
        <taxon>Pseudomonadota</taxon>
        <taxon>Alphaproteobacteria</taxon>
        <taxon>Hyphomicrobiales</taxon>
        <taxon>Phyllobacteriaceae</taxon>
        <taxon>Aquibium</taxon>
    </lineage>
</organism>
<evidence type="ECO:0000256" key="16">
    <source>
        <dbReference type="ARBA" id="ARBA00049244"/>
    </source>
</evidence>
<keyword evidence="23" id="KW-1185">Reference proteome</keyword>
<dbReference type="SUPFAM" id="SSF53098">
    <property type="entry name" value="Ribonuclease H-like"/>
    <property type="match status" value="1"/>
</dbReference>
<evidence type="ECO:0000256" key="11">
    <source>
        <dbReference type="ARBA" id="ARBA00022842"/>
    </source>
</evidence>
<comment type="catalytic activity">
    <reaction evidence="16 20">
        <text>DNA(n) + a 2'-deoxyribonucleoside 5'-triphosphate = DNA(n+1) + diphosphate</text>
        <dbReference type="Rhea" id="RHEA:22508"/>
        <dbReference type="Rhea" id="RHEA-COMP:17339"/>
        <dbReference type="Rhea" id="RHEA-COMP:17340"/>
        <dbReference type="ChEBI" id="CHEBI:33019"/>
        <dbReference type="ChEBI" id="CHEBI:61560"/>
        <dbReference type="ChEBI" id="CHEBI:173112"/>
        <dbReference type="EC" id="2.7.7.7"/>
    </reaction>
</comment>
<dbReference type="FunFam" id="3.30.420.10:FF:000012">
    <property type="entry name" value="DNA polymerase III subunit epsilon"/>
    <property type="match status" value="1"/>
</dbReference>